<dbReference type="PANTHER" id="PTHR44899">
    <property type="entry name" value="CAMK FAMILY PROTEIN KINASE"/>
    <property type="match status" value="1"/>
</dbReference>
<reference evidence="11" key="1">
    <citation type="submission" date="2023-01" db="EMBL/GenBank/DDBJ databases">
        <title>Metagenome sequencing of chrysophaentin producing Chrysophaeum taylorii.</title>
        <authorList>
            <person name="Davison J."/>
            <person name="Bewley C."/>
        </authorList>
    </citation>
    <scope>NUCLEOTIDE SEQUENCE</scope>
    <source>
        <strain evidence="11">NIES-1699</strain>
    </source>
</reference>
<dbReference type="GO" id="GO:0005524">
    <property type="term" value="F:ATP binding"/>
    <property type="evidence" value="ECO:0007669"/>
    <property type="project" value="UniProtKB-KW"/>
</dbReference>
<comment type="catalytic activity">
    <reaction evidence="8">
        <text>L-seryl-[protein] + ATP = O-phospho-L-seryl-[protein] + ADP + H(+)</text>
        <dbReference type="Rhea" id="RHEA:17989"/>
        <dbReference type="Rhea" id="RHEA-COMP:9863"/>
        <dbReference type="Rhea" id="RHEA-COMP:11604"/>
        <dbReference type="ChEBI" id="CHEBI:15378"/>
        <dbReference type="ChEBI" id="CHEBI:29999"/>
        <dbReference type="ChEBI" id="CHEBI:30616"/>
        <dbReference type="ChEBI" id="CHEBI:83421"/>
        <dbReference type="ChEBI" id="CHEBI:456216"/>
        <dbReference type="EC" id="2.7.11.1"/>
    </reaction>
</comment>
<dbReference type="InterPro" id="IPR051131">
    <property type="entry name" value="NEK_Ser/Thr_kinase_NIMA"/>
</dbReference>
<evidence type="ECO:0000313" key="11">
    <source>
        <dbReference type="EMBL" id="KAJ8606178.1"/>
    </source>
</evidence>
<accession>A0AAD7XNR0</accession>
<keyword evidence="6" id="KW-0067">ATP-binding</keyword>
<dbReference type="CDD" id="cd08215">
    <property type="entry name" value="STKc_Nek"/>
    <property type="match status" value="1"/>
</dbReference>
<feature type="domain" description="Protein kinase" evidence="10">
    <location>
        <begin position="10"/>
        <end position="266"/>
    </location>
</feature>
<gene>
    <name evidence="11" type="ORF">CTAYLR_010704</name>
</gene>
<feature type="compositionally biased region" description="Basic and acidic residues" evidence="9">
    <location>
        <begin position="448"/>
        <end position="459"/>
    </location>
</feature>
<dbReference type="PROSITE" id="PS00108">
    <property type="entry name" value="PROTEIN_KINASE_ST"/>
    <property type="match status" value="1"/>
</dbReference>
<evidence type="ECO:0000256" key="4">
    <source>
        <dbReference type="ARBA" id="ARBA00022741"/>
    </source>
</evidence>
<evidence type="ECO:0000313" key="12">
    <source>
        <dbReference type="Proteomes" id="UP001230188"/>
    </source>
</evidence>
<evidence type="ECO:0000256" key="6">
    <source>
        <dbReference type="ARBA" id="ARBA00022840"/>
    </source>
</evidence>
<sequence length="667" mass="73472">MTSATTRSRWTEIRLIGRGAQGTVHLVRGEDGTVRVAKRVDMVTMRERERAAAHRECGLLRTLNHPHIVKYVDSYEEASALVLVMEWCERGDFSRRIATTRDAGRIFPDREILRWFAQMADALKYMHSRRVLHRDLKSSNVFLTNNNDAMLGDLGIAKILESTMAEADSVVGTPQYLSPELCENRPYSYSSDVWALGCVLYELCALKRPFDASNLLGVVYCVVKADIDPIPISNRHAGLKALISKILVKDASMRPNIKDVLAETLRICSTLDVVSDATAKPDDDEDAYPDDFETYFDSDDDDADIKVHITSTREDHRLDKPRASLPSPPPRGGPATPVRPSAPPPPGGPVTPVRLAAPPSPGGTTTPVRFTARTPPPCCSSSSKERRPEKKSYDSVSGTTTPPRASDTSGFLMARASTTSSKKWLERHRARTSSSLMQPAANAGYSTADRRPSSGKEPKLIPWPSRLGIKKKDKPALPAQQPATASRSPSRTPLFARSAKRAESAAKRRLKQERPDDSGATDHSTYNEQFPCNRCSRRGESDVSSPRARSTNQKPPVHGTKTMSALRLAQRRTPMTKTTSRPCSFGSDTGFDDAAAPSALDSRDAAHLRAKLGDDAFFAICEVFRSAYDRGTIVNRRDLIEIIGTHGRYEDCLQIERLVFADHAAGC</sequence>
<feature type="compositionally biased region" description="Polar residues" evidence="9">
    <location>
        <begin position="481"/>
        <end position="491"/>
    </location>
</feature>
<comment type="catalytic activity">
    <reaction evidence="7">
        <text>L-threonyl-[protein] + ATP = O-phospho-L-threonyl-[protein] + ADP + H(+)</text>
        <dbReference type="Rhea" id="RHEA:46608"/>
        <dbReference type="Rhea" id="RHEA-COMP:11060"/>
        <dbReference type="Rhea" id="RHEA-COMP:11605"/>
        <dbReference type="ChEBI" id="CHEBI:15378"/>
        <dbReference type="ChEBI" id="CHEBI:30013"/>
        <dbReference type="ChEBI" id="CHEBI:30616"/>
        <dbReference type="ChEBI" id="CHEBI:61977"/>
        <dbReference type="ChEBI" id="CHEBI:456216"/>
        <dbReference type="EC" id="2.7.11.1"/>
    </reaction>
</comment>
<feature type="region of interest" description="Disordered" evidence="9">
    <location>
        <begin position="278"/>
        <end position="588"/>
    </location>
</feature>
<keyword evidence="3" id="KW-0808">Transferase</keyword>
<dbReference type="Gene3D" id="3.30.200.20">
    <property type="entry name" value="Phosphorylase Kinase, domain 1"/>
    <property type="match status" value="1"/>
</dbReference>
<feature type="compositionally biased region" description="Polar residues" evidence="9">
    <location>
        <begin position="542"/>
        <end position="554"/>
    </location>
</feature>
<evidence type="ECO:0000256" key="1">
    <source>
        <dbReference type="ARBA" id="ARBA00012513"/>
    </source>
</evidence>
<dbReference type="Pfam" id="PF00069">
    <property type="entry name" value="Pkinase"/>
    <property type="match status" value="1"/>
</dbReference>
<feature type="compositionally biased region" description="Polar residues" evidence="9">
    <location>
        <begin position="394"/>
        <end position="409"/>
    </location>
</feature>
<evidence type="ECO:0000259" key="10">
    <source>
        <dbReference type="PROSITE" id="PS50011"/>
    </source>
</evidence>
<dbReference type="InterPro" id="IPR000719">
    <property type="entry name" value="Prot_kinase_dom"/>
</dbReference>
<protein>
    <recommendedName>
        <fullName evidence="1">non-specific serine/threonine protein kinase</fullName>
        <ecNumber evidence="1">2.7.11.1</ecNumber>
    </recommendedName>
</protein>
<evidence type="ECO:0000256" key="5">
    <source>
        <dbReference type="ARBA" id="ARBA00022777"/>
    </source>
</evidence>
<keyword evidence="12" id="KW-1185">Reference proteome</keyword>
<feature type="compositionally biased region" description="Basic and acidic residues" evidence="9">
    <location>
        <begin position="383"/>
        <end position="393"/>
    </location>
</feature>
<dbReference type="GO" id="GO:0004674">
    <property type="term" value="F:protein serine/threonine kinase activity"/>
    <property type="evidence" value="ECO:0007669"/>
    <property type="project" value="UniProtKB-KW"/>
</dbReference>
<feature type="compositionally biased region" description="Basic and acidic residues" evidence="9">
    <location>
        <begin position="304"/>
        <end position="322"/>
    </location>
</feature>
<feature type="compositionally biased region" description="Polar residues" evidence="9">
    <location>
        <begin position="521"/>
        <end position="530"/>
    </location>
</feature>
<dbReference type="PANTHER" id="PTHR44899:SF3">
    <property type="entry name" value="SERINE_THREONINE-PROTEIN KINASE NEK1"/>
    <property type="match status" value="1"/>
</dbReference>
<dbReference type="EC" id="2.7.11.1" evidence="1"/>
<keyword evidence="2" id="KW-0723">Serine/threonine-protein kinase</keyword>
<dbReference type="EMBL" id="JAQMWT010000289">
    <property type="protein sequence ID" value="KAJ8606178.1"/>
    <property type="molecule type" value="Genomic_DNA"/>
</dbReference>
<evidence type="ECO:0000256" key="7">
    <source>
        <dbReference type="ARBA" id="ARBA00047899"/>
    </source>
</evidence>
<organism evidence="11 12">
    <name type="scientific">Chrysophaeum taylorii</name>
    <dbReference type="NCBI Taxonomy" id="2483200"/>
    <lineage>
        <taxon>Eukaryota</taxon>
        <taxon>Sar</taxon>
        <taxon>Stramenopiles</taxon>
        <taxon>Ochrophyta</taxon>
        <taxon>Pelagophyceae</taxon>
        <taxon>Pelagomonadales</taxon>
        <taxon>Pelagomonadaceae</taxon>
        <taxon>Chrysophaeum</taxon>
    </lineage>
</organism>
<dbReference type="PROSITE" id="PS50011">
    <property type="entry name" value="PROTEIN_KINASE_DOM"/>
    <property type="match status" value="1"/>
</dbReference>
<dbReference type="AlphaFoldDB" id="A0AAD7XNR0"/>
<dbReference type="SMART" id="SM00220">
    <property type="entry name" value="S_TKc"/>
    <property type="match status" value="1"/>
</dbReference>
<dbReference type="Gene3D" id="1.10.510.10">
    <property type="entry name" value="Transferase(Phosphotransferase) domain 1"/>
    <property type="match status" value="1"/>
</dbReference>
<dbReference type="InterPro" id="IPR011009">
    <property type="entry name" value="Kinase-like_dom_sf"/>
</dbReference>
<dbReference type="InterPro" id="IPR008271">
    <property type="entry name" value="Ser/Thr_kinase_AS"/>
</dbReference>
<keyword evidence="5" id="KW-0418">Kinase</keyword>
<evidence type="ECO:0000256" key="2">
    <source>
        <dbReference type="ARBA" id="ARBA00022527"/>
    </source>
</evidence>
<comment type="caution">
    <text evidence="11">The sequence shown here is derived from an EMBL/GenBank/DDBJ whole genome shotgun (WGS) entry which is preliminary data.</text>
</comment>
<feature type="compositionally biased region" description="Pro residues" evidence="9">
    <location>
        <begin position="340"/>
        <end position="349"/>
    </location>
</feature>
<feature type="compositionally biased region" description="Acidic residues" evidence="9">
    <location>
        <begin position="282"/>
        <end position="303"/>
    </location>
</feature>
<proteinExistence type="predicted"/>
<dbReference type="SUPFAM" id="SSF56112">
    <property type="entry name" value="Protein kinase-like (PK-like)"/>
    <property type="match status" value="1"/>
</dbReference>
<feature type="compositionally biased region" description="Basic and acidic residues" evidence="9">
    <location>
        <begin position="500"/>
        <end position="517"/>
    </location>
</feature>
<keyword evidence="4" id="KW-0547">Nucleotide-binding</keyword>
<evidence type="ECO:0000256" key="8">
    <source>
        <dbReference type="ARBA" id="ARBA00048679"/>
    </source>
</evidence>
<feature type="compositionally biased region" description="Polar residues" evidence="9">
    <location>
        <begin position="573"/>
        <end position="582"/>
    </location>
</feature>
<evidence type="ECO:0000256" key="3">
    <source>
        <dbReference type="ARBA" id="ARBA00022679"/>
    </source>
</evidence>
<evidence type="ECO:0000256" key="9">
    <source>
        <dbReference type="SAM" id="MobiDB-lite"/>
    </source>
</evidence>
<dbReference type="Proteomes" id="UP001230188">
    <property type="component" value="Unassembled WGS sequence"/>
</dbReference>
<name>A0AAD7XNR0_9STRA</name>